<proteinExistence type="predicted"/>
<dbReference type="SUPFAM" id="SSF52540">
    <property type="entry name" value="P-loop containing nucleoside triphosphate hydrolases"/>
    <property type="match status" value="1"/>
</dbReference>
<dbReference type="EMBL" id="CP015756">
    <property type="protein sequence ID" value="APC41439.1"/>
    <property type="molecule type" value="Genomic_DNA"/>
</dbReference>
<dbReference type="PROSITE" id="PS50893">
    <property type="entry name" value="ABC_TRANSPORTER_2"/>
    <property type="match status" value="1"/>
</dbReference>
<dbReference type="Pfam" id="PF00005">
    <property type="entry name" value="ABC_tran"/>
    <property type="match status" value="1"/>
</dbReference>
<dbReference type="Gene3D" id="3.40.50.300">
    <property type="entry name" value="P-loop containing nucleotide triphosphate hydrolases"/>
    <property type="match status" value="1"/>
</dbReference>
<sequence length="292" mass="32622">MTNKALEINNLNSQIGDFSLSGINFSIEKGTIMGFIGKNGSGKTTLIKTILNMIPKASGEVLFNGISMFGNEETVKAKIGVVFDTLIYPLNLKPTKIKKMISPFYKTFDCLIFDELMERFELDPNKKLLTYSKGMQMKFGIVMALCHSPDLIILDEPTAGLDPIARAAVIDLLLDLIQNDQKSILFSTHITSDLEKIADYITMIDNGKIIFSKGKDEMLDTYLLAHIERDTMTDVIKSELIGIKETTFGYEGLCTKILKLQDLAGVKTVRPTIEDIMVYMGTIKRRLKERGA</sequence>
<keyword evidence="2" id="KW-0547">Nucleotide-binding</keyword>
<dbReference type="GO" id="GO:0005524">
    <property type="term" value="F:ATP binding"/>
    <property type="evidence" value="ECO:0007669"/>
    <property type="project" value="UniProtKB-KW"/>
</dbReference>
<dbReference type="InterPro" id="IPR017871">
    <property type="entry name" value="ABC_transporter-like_CS"/>
</dbReference>
<dbReference type="CDD" id="cd03230">
    <property type="entry name" value="ABC_DR_subfamily_A"/>
    <property type="match status" value="1"/>
</dbReference>
<dbReference type="PROSITE" id="PS00211">
    <property type="entry name" value="ABC_TRANSPORTER_1"/>
    <property type="match status" value="1"/>
</dbReference>
<evidence type="ECO:0000256" key="2">
    <source>
        <dbReference type="ARBA" id="ARBA00022741"/>
    </source>
</evidence>
<reference evidence="6" key="1">
    <citation type="journal article" date="2016" name="Front. Microbiol.">
        <title>Complete Genome Sequence of Clostridium estertheticum DSM 8809, a Microbe Identified in Spoiled Vacuum Packed Beef.</title>
        <authorList>
            <person name="Yu Z."/>
            <person name="Gunn L."/>
            <person name="Brennan E."/>
            <person name="Reid R."/>
            <person name="Wall P.G."/>
            <person name="Gaora O.P."/>
            <person name="Hurley D."/>
            <person name="Bolton D."/>
            <person name="Fanning S."/>
        </authorList>
    </citation>
    <scope>NUCLEOTIDE SEQUENCE [LARGE SCALE GENOMIC DNA]</scope>
    <source>
        <strain evidence="6">DSM 8809</strain>
    </source>
</reference>
<dbReference type="GO" id="GO:0016887">
    <property type="term" value="F:ATP hydrolysis activity"/>
    <property type="evidence" value="ECO:0007669"/>
    <property type="project" value="InterPro"/>
</dbReference>
<dbReference type="InterPro" id="IPR051782">
    <property type="entry name" value="ABC_Transporter_VariousFunc"/>
</dbReference>
<dbReference type="RefSeq" id="WP_071613733.1">
    <property type="nucleotide sequence ID" value="NZ_CP015756.1"/>
</dbReference>
<dbReference type="InterPro" id="IPR003439">
    <property type="entry name" value="ABC_transporter-like_ATP-bd"/>
</dbReference>
<dbReference type="InterPro" id="IPR003593">
    <property type="entry name" value="AAA+_ATPase"/>
</dbReference>
<accession>A0A1J0GJI3</accession>
<keyword evidence="3" id="KW-0067">ATP-binding</keyword>
<feature type="domain" description="ABC transporter" evidence="4">
    <location>
        <begin position="3"/>
        <end position="231"/>
    </location>
</feature>
<dbReference type="STRING" id="1552.A7L45_15825"/>
<dbReference type="PANTHER" id="PTHR42939:SF3">
    <property type="entry name" value="ABC TRANSPORTER ATP-BINDING COMPONENT"/>
    <property type="match status" value="1"/>
</dbReference>
<keyword evidence="1" id="KW-0813">Transport</keyword>
<dbReference type="PANTHER" id="PTHR42939">
    <property type="entry name" value="ABC TRANSPORTER ATP-BINDING PROTEIN ALBC-RELATED"/>
    <property type="match status" value="1"/>
</dbReference>
<protein>
    <recommendedName>
        <fullName evidence="4">ABC transporter domain-containing protein</fullName>
    </recommendedName>
</protein>
<evidence type="ECO:0000259" key="4">
    <source>
        <dbReference type="PROSITE" id="PS50893"/>
    </source>
</evidence>
<dbReference type="KEGG" id="ceu:A7L45_15825"/>
<dbReference type="SMART" id="SM00382">
    <property type="entry name" value="AAA"/>
    <property type="match status" value="1"/>
</dbReference>
<dbReference type="InterPro" id="IPR027417">
    <property type="entry name" value="P-loop_NTPase"/>
</dbReference>
<evidence type="ECO:0000256" key="3">
    <source>
        <dbReference type="ARBA" id="ARBA00022840"/>
    </source>
</evidence>
<evidence type="ECO:0000313" key="6">
    <source>
        <dbReference type="Proteomes" id="UP000182569"/>
    </source>
</evidence>
<keyword evidence="6" id="KW-1185">Reference proteome</keyword>
<dbReference type="AlphaFoldDB" id="A0A1J0GJI3"/>
<dbReference type="Proteomes" id="UP000182569">
    <property type="component" value="Chromosome"/>
</dbReference>
<evidence type="ECO:0000313" key="5">
    <source>
        <dbReference type="EMBL" id="APC41439.1"/>
    </source>
</evidence>
<name>A0A1J0GJI3_9CLOT</name>
<gene>
    <name evidence="5" type="ORF">A7L45_15825</name>
</gene>
<organism evidence="5 6">
    <name type="scientific">Clostridium estertheticum subsp. estertheticum</name>
    <dbReference type="NCBI Taxonomy" id="1552"/>
    <lineage>
        <taxon>Bacteria</taxon>
        <taxon>Bacillati</taxon>
        <taxon>Bacillota</taxon>
        <taxon>Clostridia</taxon>
        <taxon>Eubacteriales</taxon>
        <taxon>Clostridiaceae</taxon>
        <taxon>Clostridium</taxon>
    </lineage>
</organism>
<evidence type="ECO:0000256" key="1">
    <source>
        <dbReference type="ARBA" id="ARBA00022448"/>
    </source>
</evidence>